<name>A0A918JQL4_9ALTE</name>
<reference evidence="2" key="1">
    <citation type="journal article" date="2014" name="Int. J. Syst. Evol. Microbiol.">
        <title>Complete genome sequence of Corynebacterium casei LMG S-19264T (=DSM 44701T), isolated from a smear-ripened cheese.</title>
        <authorList>
            <consortium name="US DOE Joint Genome Institute (JGI-PGF)"/>
            <person name="Walter F."/>
            <person name="Albersmeier A."/>
            <person name="Kalinowski J."/>
            <person name="Ruckert C."/>
        </authorList>
    </citation>
    <scope>NUCLEOTIDE SEQUENCE</scope>
    <source>
        <strain evidence="2">KCTC 22164</strain>
    </source>
</reference>
<accession>A0A918JQL4</accession>
<dbReference type="EMBL" id="BMXP01000010">
    <property type="protein sequence ID" value="GGW94323.1"/>
    <property type="molecule type" value="Genomic_DNA"/>
</dbReference>
<sequence>MSLLSLRKSTPSVNPPRLSVDRFIDDAVYYAYGQQHAADAQDASAHLQAIRSEPDSSSTMRRATFTLDTATAERLTMLSQQTGISRSRLIRIWASEQTMRDDENLLRATTV</sequence>
<dbReference type="InterPro" id="IPR013321">
    <property type="entry name" value="Arc_rbn_hlx_hlx"/>
</dbReference>
<dbReference type="GO" id="GO:0006355">
    <property type="term" value="P:regulation of DNA-templated transcription"/>
    <property type="evidence" value="ECO:0007669"/>
    <property type="project" value="InterPro"/>
</dbReference>
<comment type="caution">
    <text evidence="2">The sequence shown here is derived from an EMBL/GenBank/DDBJ whole genome shotgun (WGS) entry which is preliminary data.</text>
</comment>
<dbReference type="Pfam" id="PF12651">
    <property type="entry name" value="RHH_3"/>
    <property type="match status" value="1"/>
</dbReference>
<organism evidence="2 3">
    <name type="scientific">Alteromonas halophila</name>
    <dbReference type="NCBI Taxonomy" id="516698"/>
    <lineage>
        <taxon>Bacteria</taxon>
        <taxon>Pseudomonadati</taxon>
        <taxon>Pseudomonadota</taxon>
        <taxon>Gammaproteobacteria</taxon>
        <taxon>Alteromonadales</taxon>
        <taxon>Alteromonadaceae</taxon>
        <taxon>Alteromonas/Salinimonas group</taxon>
        <taxon>Alteromonas</taxon>
    </lineage>
</organism>
<evidence type="ECO:0000313" key="3">
    <source>
        <dbReference type="Proteomes" id="UP000631300"/>
    </source>
</evidence>
<evidence type="ECO:0000259" key="1">
    <source>
        <dbReference type="Pfam" id="PF12651"/>
    </source>
</evidence>
<gene>
    <name evidence="2" type="ORF">GCM10007391_30800</name>
</gene>
<evidence type="ECO:0000313" key="2">
    <source>
        <dbReference type="EMBL" id="GGW94323.1"/>
    </source>
</evidence>
<feature type="domain" description="Predicted DNA-binding protein ribbon-helix-helix" evidence="1">
    <location>
        <begin position="61"/>
        <end position="91"/>
    </location>
</feature>
<protein>
    <recommendedName>
        <fullName evidence="1">Predicted DNA-binding protein ribbon-helix-helix domain-containing protein</fullName>
    </recommendedName>
</protein>
<dbReference type="Gene3D" id="1.10.1220.10">
    <property type="entry name" value="Met repressor-like"/>
    <property type="match status" value="1"/>
</dbReference>
<dbReference type="AlphaFoldDB" id="A0A918JQL4"/>
<dbReference type="RefSeq" id="WP_189408005.1">
    <property type="nucleotide sequence ID" value="NZ_BMXP01000010.1"/>
</dbReference>
<keyword evidence="3" id="KW-1185">Reference proteome</keyword>
<reference evidence="2" key="2">
    <citation type="submission" date="2020-09" db="EMBL/GenBank/DDBJ databases">
        <authorList>
            <person name="Sun Q."/>
            <person name="Kim S."/>
        </authorList>
    </citation>
    <scope>NUCLEOTIDE SEQUENCE</scope>
    <source>
        <strain evidence="2">KCTC 22164</strain>
    </source>
</reference>
<dbReference type="InterPro" id="IPR038733">
    <property type="entry name" value="Predicted_DNA_bind_prot_RHH"/>
</dbReference>
<dbReference type="Proteomes" id="UP000631300">
    <property type="component" value="Unassembled WGS sequence"/>
</dbReference>
<proteinExistence type="predicted"/>